<comment type="caution">
    <text evidence="3">The sequence shown here is derived from an EMBL/GenBank/DDBJ whole genome shotgun (WGS) entry which is preliminary data.</text>
</comment>
<accession>A0A7J6WM64</accession>
<evidence type="ECO:0000313" key="3">
    <source>
        <dbReference type="EMBL" id="KAF5198037.1"/>
    </source>
</evidence>
<dbReference type="Pfam" id="PF02493">
    <property type="entry name" value="MORN"/>
    <property type="match status" value="7"/>
</dbReference>
<dbReference type="GO" id="GO:0016020">
    <property type="term" value="C:membrane"/>
    <property type="evidence" value="ECO:0007669"/>
    <property type="project" value="UniProtKB-ARBA"/>
</dbReference>
<feature type="compositionally biased region" description="Low complexity" evidence="2">
    <location>
        <begin position="315"/>
        <end position="328"/>
    </location>
</feature>
<dbReference type="InterPro" id="IPR003409">
    <property type="entry name" value="MORN"/>
</dbReference>
<evidence type="ECO:0000256" key="1">
    <source>
        <dbReference type="ARBA" id="ARBA00022737"/>
    </source>
</evidence>
<dbReference type="AlphaFoldDB" id="A0A7J6WM64"/>
<protein>
    <submittedName>
        <fullName evidence="3">Phosphatidylinositol 4-phosphate 5-kinase</fullName>
    </submittedName>
</protein>
<evidence type="ECO:0000256" key="2">
    <source>
        <dbReference type="SAM" id="MobiDB-lite"/>
    </source>
</evidence>
<organism evidence="3 4">
    <name type="scientific">Thalictrum thalictroides</name>
    <name type="common">Rue-anemone</name>
    <name type="synonym">Anemone thalictroides</name>
    <dbReference type="NCBI Taxonomy" id="46969"/>
    <lineage>
        <taxon>Eukaryota</taxon>
        <taxon>Viridiplantae</taxon>
        <taxon>Streptophyta</taxon>
        <taxon>Embryophyta</taxon>
        <taxon>Tracheophyta</taxon>
        <taxon>Spermatophyta</taxon>
        <taxon>Magnoliopsida</taxon>
        <taxon>Ranunculales</taxon>
        <taxon>Ranunculaceae</taxon>
        <taxon>Thalictroideae</taxon>
        <taxon>Thalictrum</taxon>
    </lineage>
</organism>
<dbReference type="EMBL" id="JABWDY010013829">
    <property type="protein sequence ID" value="KAF5198037.1"/>
    <property type="molecule type" value="Genomic_DNA"/>
</dbReference>
<feature type="region of interest" description="Disordered" evidence="2">
    <location>
        <begin position="315"/>
        <end position="337"/>
    </location>
</feature>
<keyword evidence="3" id="KW-0808">Transferase</keyword>
<dbReference type="Gene3D" id="2.20.110.10">
    <property type="entry name" value="Histone H3 K4-specific methyltransferase SET7/9 N-terminal domain"/>
    <property type="match status" value="4"/>
</dbReference>
<keyword evidence="1" id="KW-0677">Repeat</keyword>
<dbReference type="SMART" id="SM00698">
    <property type="entry name" value="MORN"/>
    <property type="match status" value="7"/>
</dbReference>
<dbReference type="OrthoDB" id="270720at2759"/>
<dbReference type="PANTHER" id="PTHR43215">
    <property type="entry name" value="RADIAL SPOKE HEAD 1 HOMOLOG"/>
    <property type="match status" value="1"/>
</dbReference>
<dbReference type="Proteomes" id="UP000554482">
    <property type="component" value="Unassembled WGS sequence"/>
</dbReference>
<name>A0A7J6WM64_THATH</name>
<keyword evidence="3" id="KW-0418">Kinase</keyword>
<proteinExistence type="predicted"/>
<gene>
    <name evidence="3" type="ORF">FRX31_012374</name>
</gene>
<dbReference type="GO" id="GO:0016301">
    <property type="term" value="F:kinase activity"/>
    <property type="evidence" value="ECO:0007669"/>
    <property type="project" value="UniProtKB-KW"/>
</dbReference>
<dbReference type="SUPFAM" id="SSF82185">
    <property type="entry name" value="Histone H3 K4-specific methyltransferase SET7/9 N-terminal domain"/>
    <property type="match status" value="2"/>
</dbReference>
<dbReference type="PANTHER" id="PTHR43215:SF14">
    <property type="entry name" value="RADIAL SPOKE HEAD 1 HOMOLOG"/>
    <property type="match status" value="1"/>
</dbReference>
<evidence type="ECO:0000313" key="4">
    <source>
        <dbReference type="Proteomes" id="UP000554482"/>
    </source>
</evidence>
<reference evidence="3 4" key="1">
    <citation type="submission" date="2020-06" db="EMBL/GenBank/DDBJ databases">
        <title>Transcriptomic and genomic resources for Thalictrum thalictroides and T. hernandezii: Facilitating candidate gene discovery in an emerging model plant lineage.</title>
        <authorList>
            <person name="Arias T."/>
            <person name="Riano-Pachon D.M."/>
            <person name="Di Stilio V.S."/>
        </authorList>
    </citation>
    <scope>NUCLEOTIDE SEQUENCE [LARGE SCALE GENOMIC DNA]</scope>
    <source>
        <strain evidence="4">cv. WT478/WT964</strain>
        <tissue evidence="3">Leaves</tissue>
    </source>
</reference>
<sequence length="337" mass="37531">MLSSLQVILEDRMKGSYGIDGRPIQDAESFLFSLEGNIPGSTDIASTKSESQVTFQPSIVEEGVEANVTLSPFSVDVANPDGGLDIFGNVQKIPRKLNYSNGDSYEGTWENGLRHGQGRFVWANGDVYIGEWKNDVREGHGKITYKNGSCFEGTFRNSNPEEGHGKLTSKRGDYYEGTFRNFKKDGHGRYVWASGNEYSGEWKNDVREGQGRFVWTNGGIYIGEWKDDGGRLGKMIYKNGDYYEGMFHRNMGREGQGRYVLLNGDEYSGEWKNDVQEGHGKITYKNGDIWEGTYENGTAVKGRFTHRKSRFLRSTSSAATNEEAAPATGVSVGGMLD</sequence>
<keyword evidence="4" id="KW-1185">Reference proteome</keyword>